<dbReference type="GO" id="GO:0003697">
    <property type="term" value="F:single-stranded DNA binding"/>
    <property type="evidence" value="ECO:0007669"/>
    <property type="project" value="InterPro"/>
</dbReference>
<dbReference type="GO" id="GO:0005634">
    <property type="term" value="C:nucleus"/>
    <property type="evidence" value="ECO:0007669"/>
    <property type="project" value="UniProtKB-SubCell"/>
</dbReference>
<feature type="domain" description="SAP" evidence="22">
    <location>
        <begin position="232"/>
        <end position="266"/>
    </location>
</feature>
<evidence type="ECO:0000256" key="17">
    <source>
        <dbReference type="ARBA" id="ARBA00074353"/>
    </source>
</evidence>
<evidence type="ECO:0000256" key="12">
    <source>
        <dbReference type="ARBA" id="ARBA00022833"/>
    </source>
</evidence>
<evidence type="ECO:0000313" key="24">
    <source>
        <dbReference type="Proteomes" id="UP000001997"/>
    </source>
</evidence>
<dbReference type="InterPro" id="IPR001841">
    <property type="entry name" value="Znf_RING"/>
</dbReference>
<dbReference type="InterPro" id="IPR003034">
    <property type="entry name" value="SAP_dom"/>
</dbReference>
<evidence type="ECO:0000259" key="21">
    <source>
        <dbReference type="PROSITE" id="PS50089"/>
    </source>
</evidence>
<dbReference type="AlphaFoldDB" id="A5DC87"/>
<keyword evidence="14" id="KW-0234">DNA repair</keyword>
<name>A5DC87_PICGU</name>
<dbReference type="InterPro" id="IPR006642">
    <property type="entry name" value="Rad18_UBZ4"/>
</dbReference>
<dbReference type="OrthoDB" id="9049620at2759"/>
<evidence type="ECO:0000256" key="3">
    <source>
        <dbReference type="ARBA" id="ARBA00004906"/>
    </source>
</evidence>
<comment type="similarity">
    <text evidence="4">Belongs to the RAD18 family.</text>
</comment>
<dbReference type="EMBL" id="CH408155">
    <property type="protein sequence ID" value="EDK36794.2"/>
    <property type="molecule type" value="Genomic_DNA"/>
</dbReference>
<evidence type="ECO:0000256" key="14">
    <source>
        <dbReference type="ARBA" id="ARBA00023204"/>
    </source>
</evidence>
<evidence type="ECO:0000256" key="16">
    <source>
        <dbReference type="ARBA" id="ARBA00031783"/>
    </source>
</evidence>
<dbReference type="InterPro" id="IPR013083">
    <property type="entry name" value="Znf_RING/FYVE/PHD"/>
</dbReference>
<evidence type="ECO:0000256" key="10">
    <source>
        <dbReference type="ARBA" id="ARBA00022771"/>
    </source>
</evidence>
<dbReference type="PROSITE" id="PS50089">
    <property type="entry name" value="ZF_RING_2"/>
    <property type="match status" value="1"/>
</dbReference>
<comment type="pathway">
    <text evidence="3">Protein modification; protein ubiquitination.</text>
</comment>
<dbReference type="EC" id="2.3.2.27" evidence="5"/>
<dbReference type="GO" id="GO:0008270">
    <property type="term" value="F:zinc ion binding"/>
    <property type="evidence" value="ECO:0007669"/>
    <property type="project" value="UniProtKB-KW"/>
</dbReference>
<dbReference type="eggNOG" id="KOG0287">
    <property type="taxonomic scope" value="Eukaryota"/>
</dbReference>
<feature type="region of interest" description="Disordered" evidence="20">
    <location>
        <begin position="355"/>
        <end position="378"/>
    </location>
</feature>
<dbReference type="Gene3D" id="3.30.160.60">
    <property type="entry name" value="Classic Zinc Finger"/>
    <property type="match status" value="1"/>
</dbReference>
<keyword evidence="15" id="KW-0539">Nucleus</keyword>
<dbReference type="SUPFAM" id="SSF57850">
    <property type="entry name" value="RING/U-box"/>
    <property type="match status" value="1"/>
</dbReference>
<evidence type="ECO:0000256" key="8">
    <source>
        <dbReference type="ARBA" id="ARBA00022723"/>
    </source>
</evidence>
<evidence type="ECO:0000256" key="1">
    <source>
        <dbReference type="ARBA" id="ARBA00000900"/>
    </source>
</evidence>
<evidence type="ECO:0000259" key="22">
    <source>
        <dbReference type="PROSITE" id="PS50800"/>
    </source>
</evidence>
<evidence type="ECO:0000256" key="15">
    <source>
        <dbReference type="ARBA" id="ARBA00023242"/>
    </source>
</evidence>
<dbReference type="PROSITE" id="PS00518">
    <property type="entry name" value="ZF_RING_1"/>
    <property type="match status" value="1"/>
</dbReference>
<dbReference type="STRING" id="294746.A5DC87"/>
<dbReference type="GeneID" id="5128662"/>
<keyword evidence="13" id="KW-0238">DNA-binding</keyword>
<feature type="domain" description="RING-type" evidence="21">
    <location>
        <begin position="35"/>
        <end position="73"/>
    </location>
</feature>
<dbReference type="GO" id="GO:0097505">
    <property type="term" value="C:Rad6-Rad18 complex"/>
    <property type="evidence" value="ECO:0007669"/>
    <property type="project" value="TreeGrafter"/>
</dbReference>
<keyword evidence="12" id="KW-0862">Zinc</keyword>
<evidence type="ECO:0000256" key="9">
    <source>
        <dbReference type="ARBA" id="ARBA00022763"/>
    </source>
</evidence>
<dbReference type="Proteomes" id="UP000001997">
    <property type="component" value="Unassembled WGS sequence"/>
</dbReference>
<keyword evidence="9" id="KW-0227">DNA damage</keyword>
<dbReference type="PANTHER" id="PTHR14134">
    <property type="entry name" value="E3 UBIQUITIN-PROTEIN LIGASE RAD18"/>
    <property type="match status" value="1"/>
</dbReference>
<protein>
    <recommendedName>
        <fullName evidence="6">Postreplication repair E3 ubiquitin-protein ligase RAD18</fullName>
        <ecNumber evidence="5">2.3.2.27</ecNumber>
    </recommendedName>
    <alternativeName>
        <fullName evidence="17">Postreplication repair E3 ubiquitin-protein ligase rad18</fullName>
    </alternativeName>
    <alternativeName>
        <fullName evidence="16 18">RING-type E3 ubiquitin transferase RAD18</fullName>
    </alternativeName>
</protein>
<dbReference type="SMART" id="SM00513">
    <property type="entry name" value="SAP"/>
    <property type="match status" value="1"/>
</dbReference>
<reference evidence="23 24" key="1">
    <citation type="journal article" date="2009" name="Nature">
        <title>Evolution of pathogenicity and sexual reproduction in eight Candida genomes.</title>
        <authorList>
            <person name="Butler G."/>
            <person name="Rasmussen M.D."/>
            <person name="Lin M.F."/>
            <person name="Santos M.A."/>
            <person name="Sakthikumar S."/>
            <person name="Munro C.A."/>
            <person name="Rheinbay E."/>
            <person name="Grabherr M."/>
            <person name="Forche A."/>
            <person name="Reedy J.L."/>
            <person name="Agrafioti I."/>
            <person name="Arnaud M.B."/>
            <person name="Bates S."/>
            <person name="Brown A.J."/>
            <person name="Brunke S."/>
            <person name="Costanzo M.C."/>
            <person name="Fitzpatrick D.A."/>
            <person name="de Groot P.W."/>
            <person name="Harris D."/>
            <person name="Hoyer L.L."/>
            <person name="Hube B."/>
            <person name="Klis F.M."/>
            <person name="Kodira C."/>
            <person name="Lennard N."/>
            <person name="Logue M.E."/>
            <person name="Martin R."/>
            <person name="Neiman A.M."/>
            <person name="Nikolaou E."/>
            <person name="Quail M.A."/>
            <person name="Quinn J."/>
            <person name="Santos M.C."/>
            <person name="Schmitzberger F.F."/>
            <person name="Sherlock G."/>
            <person name="Shah P."/>
            <person name="Silverstein K.A."/>
            <person name="Skrzypek M.S."/>
            <person name="Soll D."/>
            <person name="Staggs R."/>
            <person name="Stansfield I."/>
            <person name="Stumpf M.P."/>
            <person name="Sudbery P.E."/>
            <person name="Srikantha T."/>
            <person name="Zeng Q."/>
            <person name="Berman J."/>
            <person name="Berriman M."/>
            <person name="Heitman J."/>
            <person name="Gow N.A."/>
            <person name="Lorenz M.C."/>
            <person name="Birren B.W."/>
            <person name="Kellis M."/>
            <person name="Cuomo C.A."/>
        </authorList>
    </citation>
    <scope>NUCLEOTIDE SEQUENCE [LARGE SCALE GENOMIC DNA]</scope>
    <source>
        <strain evidence="24">ATCC 6260 / CBS 566 / DSM 6381 / JCM 1539 / NBRC 10279 / NRRL Y-324</strain>
    </source>
</reference>
<organism evidence="23 24">
    <name type="scientific">Meyerozyma guilliermondii (strain ATCC 6260 / CBS 566 / DSM 6381 / JCM 1539 / NBRC 10279 / NRRL Y-324)</name>
    <name type="common">Yeast</name>
    <name type="synonym">Candida guilliermondii</name>
    <dbReference type="NCBI Taxonomy" id="294746"/>
    <lineage>
        <taxon>Eukaryota</taxon>
        <taxon>Fungi</taxon>
        <taxon>Dikarya</taxon>
        <taxon>Ascomycota</taxon>
        <taxon>Saccharomycotina</taxon>
        <taxon>Pichiomycetes</taxon>
        <taxon>Debaryomycetaceae</taxon>
        <taxon>Meyerozyma</taxon>
    </lineage>
</organism>
<keyword evidence="10 19" id="KW-0863">Zinc-finger</keyword>
<gene>
    <name evidence="23" type="ORF">PGUG_00892</name>
</gene>
<accession>A5DC87</accession>
<keyword evidence="11" id="KW-0833">Ubl conjugation pathway</keyword>
<dbReference type="PROSITE" id="PS50800">
    <property type="entry name" value="SAP"/>
    <property type="match status" value="1"/>
</dbReference>
<comment type="subcellular location">
    <subcellularLocation>
        <location evidence="2">Nucleus</location>
    </subcellularLocation>
</comment>
<evidence type="ECO:0000256" key="13">
    <source>
        <dbReference type="ARBA" id="ARBA00023125"/>
    </source>
</evidence>
<dbReference type="FunFam" id="3.30.40.10:FF:000172">
    <property type="entry name" value="E3 ubiquitin-protein ligase RAD18"/>
    <property type="match status" value="1"/>
</dbReference>
<dbReference type="HOGENOM" id="CLU_028491_2_0_1"/>
<dbReference type="GO" id="GO:0006281">
    <property type="term" value="P:DNA repair"/>
    <property type="evidence" value="ECO:0007669"/>
    <property type="project" value="UniProtKB-KW"/>
</dbReference>
<dbReference type="GO" id="GO:0006301">
    <property type="term" value="P:DNA damage tolerance"/>
    <property type="evidence" value="ECO:0007669"/>
    <property type="project" value="InterPro"/>
</dbReference>
<feature type="compositionally biased region" description="Basic and acidic residues" evidence="20">
    <location>
        <begin position="365"/>
        <end position="378"/>
    </location>
</feature>
<dbReference type="GO" id="GO:0006513">
    <property type="term" value="P:protein monoubiquitination"/>
    <property type="evidence" value="ECO:0007669"/>
    <property type="project" value="InterPro"/>
</dbReference>
<dbReference type="SMART" id="SM00734">
    <property type="entry name" value="ZnF_Rad18"/>
    <property type="match status" value="1"/>
</dbReference>
<proteinExistence type="inferred from homology"/>
<dbReference type="InterPro" id="IPR039577">
    <property type="entry name" value="Rad18"/>
</dbReference>
<dbReference type="PANTHER" id="PTHR14134:SF2">
    <property type="entry name" value="E3 UBIQUITIN-PROTEIN LIGASE RAD18"/>
    <property type="match status" value="1"/>
</dbReference>
<keyword evidence="7" id="KW-0808">Transferase</keyword>
<dbReference type="OMA" id="IPNTGPR"/>
<evidence type="ECO:0000256" key="4">
    <source>
        <dbReference type="ARBA" id="ARBA00009506"/>
    </source>
</evidence>
<evidence type="ECO:0000313" key="23">
    <source>
        <dbReference type="EMBL" id="EDK36794.2"/>
    </source>
</evidence>
<evidence type="ECO:0000256" key="20">
    <source>
        <dbReference type="SAM" id="MobiDB-lite"/>
    </source>
</evidence>
<dbReference type="FunCoup" id="A5DC87">
    <property type="interactions" value="300"/>
</dbReference>
<evidence type="ECO:0000256" key="18">
    <source>
        <dbReference type="ARBA" id="ARBA00082369"/>
    </source>
</evidence>
<keyword evidence="8" id="KW-0479">Metal-binding</keyword>
<evidence type="ECO:0000256" key="7">
    <source>
        <dbReference type="ARBA" id="ARBA00022679"/>
    </source>
</evidence>
<dbReference type="Gene3D" id="3.30.40.10">
    <property type="entry name" value="Zinc/RING finger domain, C3HC4 (zinc finger)"/>
    <property type="match status" value="1"/>
</dbReference>
<keyword evidence="24" id="KW-1185">Reference proteome</keyword>
<dbReference type="UniPathway" id="UPA00143"/>
<evidence type="ECO:0000256" key="11">
    <source>
        <dbReference type="ARBA" id="ARBA00022786"/>
    </source>
</evidence>
<evidence type="ECO:0000256" key="5">
    <source>
        <dbReference type="ARBA" id="ARBA00012483"/>
    </source>
</evidence>
<evidence type="ECO:0000256" key="2">
    <source>
        <dbReference type="ARBA" id="ARBA00004123"/>
    </source>
</evidence>
<dbReference type="Pfam" id="PF02037">
    <property type="entry name" value="SAP"/>
    <property type="match status" value="1"/>
</dbReference>
<dbReference type="SMART" id="SM00184">
    <property type="entry name" value="RING"/>
    <property type="match status" value="1"/>
</dbReference>
<dbReference type="InterPro" id="IPR017907">
    <property type="entry name" value="Znf_RING_CS"/>
</dbReference>
<dbReference type="KEGG" id="pgu:PGUG_00892"/>
<evidence type="ECO:0000256" key="19">
    <source>
        <dbReference type="PROSITE-ProRule" id="PRU00175"/>
    </source>
</evidence>
<sequence>MDNPFANNLQNVTDPSDFKSTKMPKLTELDALQRCFICKEFMKAPMTTSCNHTFCSHCIREYLVVNSSCPLCKTEQFESNLKKVILLEEIINCYVALRHDLLSVIGNEISPENEQKQEIIEVSDEEPPLKKHKNAAAIPTRDELVDCPICSRKMTAQVLQSRHIDECLGYKKPTPRKKNAGSSNSAISSFFQHPKRTVSPVPRPTKDHSNFYFNEVDKHNAAETKKLPKLDFKSLSTPRLKEKLSQIRLSTAGTRTQLELRYNHFYILFNSNLDSNHPVSEKVLHQRLNQWEGSHSAFGGSAGSDLFSSRSISFKSITDKDFSVKRWLQEYHKEFKGLIKSARLSHQQKREISVISNGTADAAEIEEKSAETGKSHDE</sequence>
<dbReference type="RefSeq" id="XP_001487515.2">
    <property type="nucleotide sequence ID" value="XM_001487465.1"/>
</dbReference>
<dbReference type="GO" id="GO:0061630">
    <property type="term" value="F:ubiquitin protein ligase activity"/>
    <property type="evidence" value="ECO:0007669"/>
    <property type="project" value="UniProtKB-EC"/>
</dbReference>
<evidence type="ECO:0000256" key="6">
    <source>
        <dbReference type="ARBA" id="ARBA00015551"/>
    </source>
</evidence>
<dbReference type="InParanoid" id="A5DC87"/>
<comment type="catalytic activity">
    <reaction evidence="1">
        <text>S-ubiquitinyl-[E2 ubiquitin-conjugating enzyme]-L-cysteine + [acceptor protein]-L-lysine = [E2 ubiquitin-conjugating enzyme]-L-cysteine + N(6)-ubiquitinyl-[acceptor protein]-L-lysine.</text>
        <dbReference type="EC" id="2.3.2.27"/>
    </reaction>
</comment>
<dbReference type="Pfam" id="PF13923">
    <property type="entry name" value="zf-C3HC4_2"/>
    <property type="match status" value="1"/>
</dbReference>